<sequence length="205" mass="21082">MAHLSGILAIALAFFVVAVSPGPANIAVATIAMRFGRAAGLVFGAGLAAGLSFWGVIAATGMGAMLQGSVYFLSVLKVLGGAYLLYLAFQSARAAAKAGVETGGKTAVDGRWFRRGLVLNLSNPKAVLAWMAALSIGAESGGQPMIIATGFCMILGLVNYMLYALVFSLPGAMAGYQRFRRAIEGAVAGLFAMAGFGLMRSAFSR</sequence>
<evidence type="ECO:0000256" key="2">
    <source>
        <dbReference type="ARBA" id="ARBA00022475"/>
    </source>
</evidence>
<evidence type="ECO:0000256" key="1">
    <source>
        <dbReference type="ARBA" id="ARBA00004651"/>
    </source>
</evidence>
<dbReference type="InterPro" id="IPR001123">
    <property type="entry name" value="LeuE-type"/>
</dbReference>
<dbReference type="eggNOG" id="COG1280">
    <property type="taxonomic scope" value="Bacteria"/>
</dbReference>
<evidence type="ECO:0000256" key="4">
    <source>
        <dbReference type="ARBA" id="ARBA00022989"/>
    </source>
</evidence>
<feature type="transmembrane region" description="Helical" evidence="6">
    <location>
        <begin position="145"/>
        <end position="170"/>
    </location>
</feature>
<gene>
    <name evidence="7" type="primary">rhtC_2</name>
    <name evidence="7" type="ORF">Mame_03991</name>
</gene>
<dbReference type="PANTHER" id="PTHR30086:SF20">
    <property type="entry name" value="ARGININE EXPORTER PROTEIN ARGO-RELATED"/>
    <property type="match status" value="1"/>
</dbReference>
<name>A0A1U9Z6T7_9HYPH</name>
<feature type="transmembrane region" description="Helical" evidence="6">
    <location>
        <begin position="39"/>
        <end position="58"/>
    </location>
</feature>
<organism evidence="7 8">
    <name type="scientific">Martelella mediterranea DSM 17316</name>
    <dbReference type="NCBI Taxonomy" id="1122214"/>
    <lineage>
        <taxon>Bacteria</taxon>
        <taxon>Pseudomonadati</taxon>
        <taxon>Pseudomonadota</taxon>
        <taxon>Alphaproteobacteria</taxon>
        <taxon>Hyphomicrobiales</taxon>
        <taxon>Aurantimonadaceae</taxon>
        <taxon>Martelella</taxon>
    </lineage>
</organism>
<protein>
    <submittedName>
        <fullName evidence="7">Threonine efflux protein</fullName>
    </submittedName>
</protein>
<feature type="transmembrane region" description="Helical" evidence="6">
    <location>
        <begin position="70"/>
        <end position="89"/>
    </location>
</feature>
<dbReference type="AlphaFoldDB" id="A0A1U9Z6T7"/>
<dbReference type="KEGG" id="mmed:Mame_03991"/>
<comment type="subcellular location">
    <subcellularLocation>
        <location evidence="1">Cell membrane</location>
        <topology evidence="1">Multi-pass membrane protein</topology>
    </subcellularLocation>
</comment>
<evidence type="ECO:0000313" key="8">
    <source>
        <dbReference type="Proteomes" id="UP000191135"/>
    </source>
</evidence>
<keyword evidence="5 6" id="KW-0472">Membrane</keyword>
<dbReference type="RefSeq" id="WP_018065623.1">
    <property type="nucleotide sequence ID" value="NZ_AQWH01000014.1"/>
</dbReference>
<evidence type="ECO:0000256" key="6">
    <source>
        <dbReference type="SAM" id="Phobius"/>
    </source>
</evidence>
<keyword evidence="2" id="KW-1003">Cell membrane</keyword>
<dbReference type="OrthoDB" id="7659099at2"/>
<reference evidence="7 8" key="1">
    <citation type="submission" date="2017-03" db="EMBL/GenBank/DDBJ databases">
        <title>Foreign affairs: Plasmid Transfer between Roseobacters and Rhizobia.</title>
        <authorList>
            <person name="Bartling P."/>
            <person name="Bunk B."/>
            <person name="Overmann J."/>
            <person name="Brinkmann H."/>
            <person name="Petersen J."/>
        </authorList>
    </citation>
    <scope>NUCLEOTIDE SEQUENCE [LARGE SCALE GENOMIC DNA]</scope>
    <source>
        <strain evidence="7 8">MACL11</strain>
    </source>
</reference>
<keyword evidence="4 6" id="KW-1133">Transmembrane helix</keyword>
<keyword evidence="8" id="KW-1185">Reference proteome</keyword>
<evidence type="ECO:0000313" key="7">
    <source>
        <dbReference type="EMBL" id="AQZ53292.1"/>
    </source>
</evidence>
<dbReference type="Proteomes" id="UP000191135">
    <property type="component" value="Chromosome"/>
</dbReference>
<dbReference type="STRING" id="1122214.Mame_03991"/>
<dbReference type="PANTHER" id="PTHR30086">
    <property type="entry name" value="ARGININE EXPORTER PROTEIN ARGO"/>
    <property type="match status" value="1"/>
</dbReference>
<evidence type="ECO:0000256" key="3">
    <source>
        <dbReference type="ARBA" id="ARBA00022692"/>
    </source>
</evidence>
<dbReference type="EMBL" id="CP020330">
    <property type="protein sequence ID" value="AQZ53292.1"/>
    <property type="molecule type" value="Genomic_DNA"/>
</dbReference>
<proteinExistence type="predicted"/>
<dbReference type="GO" id="GO:0005886">
    <property type="term" value="C:plasma membrane"/>
    <property type="evidence" value="ECO:0007669"/>
    <property type="project" value="UniProtKB-SubCell"/>
</dbReference>
<feature type="transmembrane region" description="Helical" evidence="6">
    <location>
        <begin position="182"/>
        <end position="203"/>
    </location>
</feature>
<dbReference type="GO" id="GO:0015171">
    <property type="term" value="F:amino acid transmembrane transporter activity"/>
    <property type="evidence" value="ECO:0007669"/>
    <property type="project" value="TreeGrafter"/>
</dbReference>
<dbReference type="Pfam" id="PF01810">
    <property type="entry name" value="LysE"/>
    <property type="match status" value="1"/>
</dbReference>
<keyword evidence="3 6" id="KW-0812">Transmembrane</keyword>
<evidence type="ECO:0000256" key="5">
    <source>
        <dbReference type="ARBA" id="ARBA00023136"/>
    </source>
</evidence>
<accession>A0A1U9Z6T7</accession>